<proteinExistence type="predicted"/>
<evidence type="ECO:0000313" key="1">
    <source>
        <dbReference type="EMBL" id="RXH90800.1"/>
    </source>
</evidence>
<organism evidence="1 2">
    <name type="scientific">Malus domestica</name>
    <name type="common">Apple</name>
    <name type="synonym">Pyrus malus</name>
    <dbReference type="NCBI Taxonomy" id="3750"/>
    <lineage>
        <taxon>Eukaryota</taxon>
        <taxon>Viridiplantae</taxon>
        <taxon>Streptophyta</taxon>
        <taxon>Embryophyta</taxon>
        <taxon>Tracheophyta</taxon>
        <taxon>Spermatophyta</taxon>
        <taxon>Magnoliopsida</taxon>
        <taxon>eudicotyledons</taxon>
        <taxon>Gunneridae</taxon>
        <taxon>Pentapetalae</taxon>
        <taxon>rosids</taxon>
        <taxon>fabids</taxon>
        <taxon>Rosales</taxon>
        <taxon>Rosaceae</taxon>
        <taxon>Amygdaloideae</taxon>
        <taxon>Maleae</taxon>
        <taxon>Malus</taxon>
    </lineage>
</organism>
<accession>A0A498J5M8</accession>
<reference evidence="1 2" key="1">
    <citation type="submission" date="2018-10" db="EMBL/GenBank/DDBJ databases">
        <title>A high-quality apple genome assembly.</title>
        <authorList>
            <person name="Hu J."/>
        </authorList>
    </citation>
    <scope>NUCLEOTIDE SEQUENCE [LARGE SCALE GENOMIC DNA]</scope>
    <source>
        <strain evidence="2">cv. HFTH1</strain>
        <tissue evidence="1">Young leaf</tissue>
    </source>
</reference>
<keyword evidence="2" id="KW-1185">Reference proteome</keyword>
<evidence type="ECO:0000313" key="2">
    <source>
        <dbReference type="Proteomes" id="UP000290289"/>
    </source>
</evidence>
<dbReference type="Proteomes" id="UP000290289">
    <property type="component" value="Chromosome 9"/>
</dbReference>
<dbReference type="EMBL" id="RDQH01000335">
    <property type="protein sequence ID" value="RXH90800.1"/>
    <property type="molecule type" value="Genomic_DNA"/>
</dbReference>
<gene>
    <name evidence="1" type="ORF">DVH24_035564</name>
</gene>
<name>A0A498J5M8_MALDO</name>
<dbReference type="AlphaFoldDB" id="A0A498J5M8"/>
<sequence length="101" mass="11647">MYQLISLFYLYDYPLFGVDWGCDFSYKLNDSSNGNPITKQHDFILLPLVESEEVDFCVTLADDSIKSDHCKVVRIDYSHSQQQPTSITTTTPMDIFSSYSR</sequence>
<protein>
    <submittedName>
        <fullName evidence="1">Uncharacterized protein</fullName>
    </submittedName>
</protein>
<comment type="caution">
    <text evidence="1">The sequence shown here is derived from an EMBL/GenBank/DDBJ whole genome shotgun (WGS) entry which is preliminary data.</text>
</comment>